<comment type="caution">
    <text evidence="3">The sequence shown here is derived from an EMBL/GenBank/DDBJ whole genome shotgun (WGS) entry which is preliminary data.</text>
</comment>
<proteinExistence type="predicted"/>
<accession>A0A3B9IDR3</accession>
<dbReference type="InterPro" id="IPR018537">
    <property type="entry name" value="Peptidoglycan-bd_3"/>
</dbReference>
<dbReference type="InterPro" id="IPR023346">
    <property type="entry name" value="Lysozyme-like_dom_sf"/>
</dbReference>
<dbReference type="SUPFAM" id="SSF53955">
    <property type="entry name" value="Lysozyme-like"/>
    <property type="match status" value="1"/>
</dbReference>
<dbReference type="InterPro" id="IPR008565">
    <property type="entry name" value="TtsA-like_GH18_dom"/>
</dbReference>
<gene>
    <name evidence="3" type="ORF">DCK97_00300</name>
</gene>
<dbReference type="Pfam" id="PF09374">
    <property type="entry name" value="PG_binding_3"/>
    <property type="match status" value="1"/>
</dbReference>
<dbReference type="EMBL" id="DMAI01000003">
    <property type="protein sequence ID" value="HAE45838.1"/>
    <property type="molecule type" value="Genomic_DNA"/>
</dbReference>
<reference evidence="3 4" key="1">
    <citation type="journal article" date="2018" name="Nat. Biotechnol.">
        <title>A standardized bacterial taxonomy based on genome phylogeny substantially revises the tree of life.</title>
        <authorList>
            <person name="Parks D.H."/>
            <person name="Chuvochina M."/>
            <person name="Waite D.W."/>
            <person name="Rinke C."/>
            <person name="Skarshewski A."/>
            <person name="Chaumeil P.A."/>
            <person name="Hugenholtz P."/>
        </authorList>
    </citation>
    <scope>NUCLEOTIDE SEQUENCE [LARGE SCALE GENOMIC DNA]</scope>
    <source>
        <strain evidence="3">UBA8739</strain>
    </source>
</reference>
<protein>
    <submittedName>
        <fullName evidence="3">Uncharacterized protein</fullName>
    </submittedName>
</protein>
<sequence length="199" mass="21553">MVTILPTGDPQPDTSPDARYRAAVGRLLLHEGGLADDPADPGGITQWGVSIHYLRRLSAADRRRLAQAGLAIPSQVTADTIRRLTRADAEIIYRVLWWDALDYAALPDPLASKALDLAVNMGPVQAHKLIQRACRAHGEALAEDGALGPISRAAIARIGPDLIHAIRSEAAGYYRLLAATTQFGARFVRGWLSRAYDEV</sequence>
<evidence type="ECO:0000313" key="4">
    <source>
        <dbReference type="Proteomes" id="UP000257706"/>
    </source>
</evidence>
<feature type="domain" description="Peptidoglycan binding" evidence="2">
    <location>
        <begin position="126"/>
        <end position="195"/>
    </location>
</feature>
<dbReference type="Gene3D" id="1.20.141.10">
    <property type="entry name" value="Chitosanase, subunit A, domain 1"/>
    <property type="match status" value="1"/>
</dbReference>
<organism evidence="3 4">
    <name type="scientific">Tistrella mobilis</name>
    <dbReference type="NCBI Taxonomy" id="171437"/>
    <lineage>
        <taxon>Bacteria</taxon>
        <taxon>Pseudomonadati</taxon>
        <taxon>Pseudomonadota</taxon>
        <taxon>Alphaproteobacteria</taxon>
        <taxon>Geminicoccales</taxon>
        <taxon>Geminicoccaceae</taxon>
        <taxon>Tistrella</taxon>
    </lineage>
</organism>
<dbReference type="AlphaFoldDB" id="A0A3B9IDR3"/>
<evidence type="ECO:0000259" key="1">
    <source>
        <dbReference type="Pfam" id="PF05838"/>
    </source>
</evidence>
<dbReference type="Proteomes" id="UP000257706">
    <property type="component" value="Unassembled WGS sequence"/>
</dbReference>
<feature type="domain" description="TtsA-like Glycoside hydrolase family 108" evidence="1">
    <location>
        <begin position="27"/>
        <end position="122"/>
    </location>
</feature>
<dbReference type="Pfam" id="PF05838">
    <property type="entry name" value="Glyco_hydro_108"/>
    <property type="match status" value="1"/>
</dbReference>
<evidence type="ECO:0000313" key="3">
    <source>
        <dbReference type="EMBL" id="HAE45838.1"/>
    </source>
</evidence>
<evidence type="ECO:0000259" key="2">
    <source>
        <dbReference type="Pfam" id="PF09374"/>
    </source>
</evidence>
<name>A0A3B9IDR3_9PROT</name>